<organism evidence="1 2">
    <name type="scientific">Eggerthia catenaformis OT 569 = DSM 20559</name>
    <dbReference type="NCBI Taxonomy" id="999415"/>
    <lineage>
        <taxon>Bacteria</taxon>
        <taxon>Bacillati</taxon>
        <taxon>Bacillota</taxon>
        <taxon>Erysipelotrichia</taxon>
        <taxon>Erysipelotrichales</taxon>
        <taxon>Coprobacillaceae</taxon>
        <taxon>Eggerthia</taxon>
    </lineage>
</organism>
<evidence type="ECO:0000313" key="2">
    <source>
        <dbReference type="Proteomes" id="UP000011758"/>
    </source>
</evidence>
<dbReference type="BioCyc" id="ECAT999415-HMP:GTTI-304-MONOMER"/>
<protein>
    <submittedName>
        <fullName evidence="1">Uncharacterized protein</fullName>
    </submittedName>
</protein>
<dbReference type="EMBL" id="AGEJ01000005">
    <property type="protein sequence ID" value="EMD17507.1"/>
    <property type="molecule type" value="Genomic_DNA"/>
</dbReference>
<gene>
    <name evidence="1" type="ORF">HMPREF9943_00294</name>
</gene>
<name>M2PAZ3_9FIRM</name>
<proteinExistence type="predicted"/>
<evidence type="ECO:0000313" key="1">
    <source>
        <dbReference type="EMBL" id="EMD17507.1"/>
    </source>
</evidence>
<dbReference type="Proteomes" id="UP000011758">
    <property type="component" value="Unassembled WGS sequence"/>
</dbReference>
<dbReference type="AlphaFoldDB" id="M2PAZ3"/>
<comment type="caution">
    <text evidence="1">The sequence shown here is derived from an EMBL/GenBank/DDBJ whole genome shotgun (WGS) entry which is preliminary data.</text>
</comment>
<keyword evidence="2" id="KW-1185">Reference proteome</keyword>
<reference evidence="1 2" key="1">
    <citation type="submission" date="2013-02" db="EMBL/GenBank/DDBJ databases">
        <title>The Genome Sequence of Lactobacillus catenaformis F0143.</title>
        <authorList>
            <consortium name="The Broad Institute Genome Sequencing Platform"/>
            <person name="Earl A."/>
            <person name="Ward D."/>
            <person name="Feldgarden M."/>
            <person name="Gevers D."/>
            <person name="Izard J."/>
            <person name="Blanton J.M."/>
            <person name="Mathney J."/>
            <person name="Dewhirst F.E."/>
            <person name="Young S.K."/>
            <person name="Zeng Q."/>
            <person name="Gargeya S."/>
            <person name="Fitzgerald M."/>
            <person name="Haas B."/>
            <person name="Abouelleil A."/>
            <person name="Alvarado L."/>
            <person name="Arachchi H.M."/>
            <person name="Berlin A."/>
            <person name="Chapman S.B."/>
            <person name="Gearin G."/>
            <person name="Goldberg J."/>
            <person name="Griggs A."/>
            <person name="Gujja S."/>
            <person name="Hansen M."/>
            <person name="Heiman D."/>
            <person name="Howarth C."/>
            <person name="Larimer J."/>
            <person name="Lui A."/>
            <person name="MacDonald P.J.P."/>
            <person name="McCowen C."/>
            <person name="Montmayeur A."/>
            <person name="Murphy C."/>
            <person name="Neiman D."/>
            <person name="Pearson M."/>
            <person name="Priest M."/>
            <person name="Roberts A."/>
            <person name="Saif S."/>
            <person name="Shea T."/>
            <person name="Sisk P."/>
            <person name="Stolte C."/>
            <person name="Sykes S."/>
            <person name="Wortman J."/>
            <person name="Nusbaum C."/>
            <person name="Birren B."/>
        </authorList>
    </citation>
    <scope>NUCLEOTIDE SEQUENCE [LARGE SCALE GENOMIC DNA]</scope>
    <source>
        <strain evidence="1 2">OT 569</strain>
    </source>
</reference>
<accession>M2PAZ3</accession>
<sequence length="66" mass="7780">MDATCKIQDNIHVFSLAHKYVSRILGTYQLVCSEKQFYAVKCYLMTSMRTISLIKVLFSRWYLLIP</sequence>